<keyword evidence="2" id="KW-1185">Reference proteome</keyword>
<accession>A0ABV5GPT0</accession>
<dbReference type="Proteomes" id="UP001589607">
    <property type="component" value="Unassembled WGS sequence"/>
</dbReference>
<evidence type="ECO:0000313" key="1">
    <source>
        <dbReference type="EMBL" id="MFB9097388.1"/>
    </source>
</evidence>
<dbReference type="EMBL" id="JBHMEY010000044">
    <property type="protein sequence ID" value="MFB9097388.1"/>
    <property type="molecule type" value="Genomic_DNA"/>
</dbReference>
<gene>
    <name evidence="1" type="ORF">ACFFVF_12745</name>
</gene>
<name>A0ABV5GPT0_9FLAO</name>
<reference evidence="1 2" key="1">
    <citation type="submission" date="2024-09" db="EMBL/GenBank/DDBJ databases">
        <authorList>
            <person name="Sun Q."/>
            <person name="Mori K."/>
        </authorList>
    </citation>
    <scope>NUCLEOTIDE SEQUENCE [LARGE SCALE GENOMIC DNA]</scope>
    <source>
        <strain evidence="1 2">CECT 7955</strain>
    </source>
</reference>
<dbReference type="RefSeq" id="WP_236455899.1">
    <property type="nucleotide sequence ID" value="NZ_CBCSGE010000034.1"/>
</dbReference>
<sequence>MKFIFTIFLFTTLIQNESDSLIGKYSYSQQHFSESLKLNSNKTFNYSVRMELFKQEINGNYVVIGDSLVLNSVPQRDKIIVDEKFKKSKKNTFRVTDKSGHLITYHLTVNTDKKEVIELRDCFDKVTINDNKIKSFQITDTKGLKSPEYTIKGTSSNYFDIRFEQIRVFESEKWIIDNKLKRIKPIGTNGEYQSYFLNKN</sequence>
<comment type="caution">
    <text evidence="1">The sequence shown here is derived from an EMBL/GenBank/DDBJ whole genome shotgun (WGS) entry which is preliminary data.</text>
</comment>
<proteinExistence type="predicted"/>
<protein>
    <recommendedName>
        <fullName evidence="3">DUF3108 domain-containing protein</fullName>
    </recommendedName>
</protein>
<evidence type="ECO:0000313" key="2">
    <source>
        <dbReference type="Proteomes" id="UP001589607"/>
    </source>
</evidence>
<organism evidence="1 2">
    <name type="scientific">Flavobacterium jumunjinense</name>
    <dbReference type="NCBI Taxonomy" id="998845"/>
    <lineage>
        <taxon>Bacteria</taxon>
        <taxon>Pseudomonadati</taxon>
        <taxon>Bacteroidota</taxon>
        <taxon>Flavobacteriia</taxon>
        <taxon>Flavobacteriales</taxon>
        <taxon>Flavobacteriaceae</taxon>
        <taxon>Flavobacterium</taxon>
    </lineage>
</organism>
<evidence type="ECO:0008006" key="3">
    <source>
        <dbReference type="Google" id="ProtNLM"/>
    </source>
</evidence>